<evidence type="ECO:0000259" key="1">
    <source>
        <dbReference type="Pfam" id="PF00561"/>
    </source>
</evidence>
<name>A0A1H0ADR7_9EURY</name>
<dbReference type="STRING" id="996166.SAMN05192554_12636"/>
<dbReference type="Pfam" id="PF00561">
    <property type="entry name" value="Abhydrolase_1"/>
    <property type="match status" value="1"/>
</dbReference>
<proteinExistence type="predicted"/>
<sequence length="288" mass="31145">MPYVETGEVETYYEHHGEGPPVVFIHGLGWDHRSWRPQLTALEDEYQVVAYDYRGHGETTGSGASVRSISQLAGDLHALVDELGIEQPVLCAHSYGGLIAAEYAIQYPDAVSGIVFADARTAVGETTVERVMFRLQPVFDRAADVVGEARVERVLEFLAKRVGGMEEGPEKEVPELGMTTSEYAEDAGEAFSSEAQETCMDAALAYVGTSPTDFHVPVLYAYGERTGGAIASKAKQLERAPTDVRVEEIVGASHGVMLDRPDVFTETVREFLADVTSEQDVGAPAADG</sequence>
<dbReference type="PANTHER" id="PTHR43798">
    <property type="entry name" value="MONOACYLGLYCEROL LIPASE"/>
    <property type="match status" value="1"/>
</dbReference>
<evidence type="ECO:0000313" key="3">
    <source>
        <dbReference type="Proteomes" id="UP000199370"/>
    </source>
</evidence>
<dbReference type="InterPro" id="IPR029058">
    <property type="entry name" value="AB_hydrolase_fold"/>
</dbReference>
<feature type="domain" description="AB hydrolase-1" evidence="1">
    <location>
        <begin position="20"/>
        <end position="261"/>
    </location>
</feature>
<organism evidence="2 3">
    <name type="scientific">Haloarchaeobius iranensis</name>
    <dbReference type="NCBI Taxonomy" id="996166"/>
    <lineage>
        <taxon>Archaea</taxon>
        <taxon>Methanobacteriati</taxon>
        <taxon>Methanobacteriota</taxon>
        <taxon>Stenosarchaea group</taxon>
        <taxon>Halobacteria</taxon>
        <taxon>Halobacteriales</taxon>
        <taxon>Halorubellaceae</taxon>
        <taxon>Haloarchaeobius</taxon>
    </lineage>
</organism>
<keyword evidence="3" id="KW-1185">Reference proteome</keyword>
<dbReference type="InterPro" id="IPR050266">
    <property type="entry name" value="AB_hydrolase_sf"/>
</dbReference>
<gene>
    <name evidence="2" type="ORF">SAMN05192554_12636</name>
</gene>
<accession>A0A1H0ADR7</accession>
<evidence type="ECO:0000313" key="2">
    <source>
        <dbReference type="EMBL" id="SDN31464.1"/>
    </source>
</evidence>
<dbReference type="Gene3D" id="3.40.50.1820">
    <property type="entry name" value="alpha/beta hydrolase"/>
    <property type="match status" value="1"/>
</dbReference>
<dbReference type="OrthoDB" id="7531at2157"/>
<dbReference type="SUPFAM" id="SSF53474">
    <property type="entry name" value="alpha/beta-Hydrolases"/>
    <property type="match status" value="1"/>
</dbReference>
<dbReference type="AlphaFoldDB" id="A0A1H0ADR7"/>
<reference evidence="2 3" key="1">
    <citation type="submission" date="2016-10" db="EMBL/GenBank/DDBJ databases">
        <authorList>
            <person name="de Groot N.N."/>
        </authorList>
    </citation>
    <scope>NUCLEOTIDE SEQUENCE [LARGE SCALE GENOMIC DNA]</scope>
    <source>
        <strain evidence="3">EB21,IBRC-M 10013,KCTC 4048</strain>
    </source>
</reference>
<dbReference type="InterPro" id="IPR000073">
    <property type="entry name" value="AB_hydrolase_1"/>
</dbReference>
<dbReference type="Proteomes" id="UP000199370">
    <property type="component" value="Unassembled WGS sequence"/>
</dbReference>
<protein>
    <submittedName>
        <fullName evidence="2">Pimeloyl-ACP methyl ester carboxylesterase</fullName>
    </submittedName>
</protein>
<dbReference type="RefSeq" id="WP_175526497.1">
    <property type="nucleotide sequence ID" value="NZ_FNIA01000026.1"/>
</dbReference>
<dbReference type="PRINTS" id="PR00111">
    <property type="entry name" value="ABHYDROLASE"/>
</dbReference>
<dbReference type="EMBL" id="FNIA01000026">
    <property type="protein sequence ID" value="SDN31464.1"/>
    <property type="molecule type" value="Genomic_DNA"/>
</dbReference>